<dbReference type="Pfam" id="PF00078">
    <property type="entry name" value="RVT_1"/>
    <property type="match status" value="1"/>
</dbReference>
<comment type="caution">
    <text evidence="2">The sequence shown here is derived from an EMBL/GenBank/DDBJ whole genome shotgun (WGS) entry which is preliminary data.</text>
</comment>
<dbReference type="PROSITE" id="PS50878">
    <property type="entry name" value="RT_POL"/>
    <property type="match status" value="1"/>
</dbReference>
<proteinExistence type="predicted"/>
<dbReference type="InterPro" id="IPR043502">
    <property type="entry name" value="DNA/RNA_pol_sf"/>
</dbReference>
<dbReference type="EMBL" id="BAAFJT010000040">
    <property type="protein sequence ID" value="GAB0205042.1"/>
    <property type="molecule type" value="Genomic_DNA"/>
</dbReference>
<evidence type="ECO:0000313" key="3">
    <source>
        <dbReference type="Proteomes" id="UP001623348"/>
    </source>
</evidence>
<evidence type="ECO:0000259" key="1">
    <source>
        <dbReference type="PROSITE" id="PS50878"/>
    </source>
</evidence>
<protein>
    <submittedName>
        <fullName evidence="2">Mitochondrial enolase superfamily member 1</fullName>
    </submittedName>
</protein>
<sequence>MEQILLETMLRHMEDKEVIGDSQHGFTKGKSCLTNLVAFYDGVTALVDKGRATDIIYLDLYKAFDTVPHDILLSKLGRHGFDGWTPRWIRNWLDSHTQRVVVNGSMSKWRTVMSGVPQGSVLGPALFNIFVGDMDNGIECTLSKFANDTKLCGGVDTLEGRDAIQRDLDRLERWARANCMKFNKAKCKVLYVGWHNLKHDYRLGKEWIESSPEEKDLEVLIDEKLNMSRQCALAAQKANHILGCIKRSVTSRSREVILPLYSALVRPHLEYCVQLWGPQYRRDMELLEQVQSRATKLIRGLEHLSHEDRLRELGLFSLEKRRLWGDLIVAYQYLKGPTGKLVRDCLSGSVVTGQGVMGLS</sequence>
<gene>
    <name evidence="2" type="ORF">GRJ2_002969800</name>
</gene>
<feature type="domain" description="Reverse transcriptase" evidence="1">
    <location>
        <begin position="1"/>
        <end position="212"/>
    </location>
</feature>
<accession>A0ABC9Y7N8</accession>
<dbReference type="AlphaFoldDB" id="A0ABC9Y7N8"/>
<evidence type="ECO:0000313" key="2">
    <source>
        <dbReference type="EMBL" id="GAB0205042.1"/>
    </source>
</evidence>
<dbReference type="InterPro" id="IPR000477">
    <property type="entry name" value="RT_dom"/>
</dbReference>
<dbReference type="Proteomes" id="UP001623348">
    <property type="component" value="Unassembled WGS sequence"/>
</dbReference>
<organism evidence="2 3">
    <name type="scientific">Grus japonensis</name>
    <name type="common">Japanese crane</name>
    <name type="synonym">Red-crowned crane</name>
    <dbReference type="NCBI Taxonomy" id="30415"/>
    <lineage>
        <taxon>Eukaryota</taxon>
        <taxon>Metazoa</taxon>
        <taxon>Chordata</taxon>
        <taxon>Craniata</taxon>
        <taxon>Vertebrata</taxon>
        <taxon>Euteleostomi</taxon>
        <taxon>Archelosauria</taxon>
        <taxon>Archosauria</taxon>
        <taxon>Dinosauria</taxon>
        <taxon>Saurischia</taxon>
        <taxon>Theropoda</taxon>
        <taxon>Coelurosauria</taxon>
        <taxon>Aves</taxon>
        <taxon>Neognathae</taxon>
        <taxon>Neoaves</taxon>
        <taxon>Gruiformes</taxon>
        <taxon>Gruidae</taxon>
        <taxon>Grus</taxon>
    </lineage>
</organism>
<keyword evidence="3" id="KW-1185">Reference proteome</keyword>
<reference evidence="2 3" key="1">
    <citation type="submission" date="2024-06" db="EMBL/GenBank/DDBJ databases">
        <title>The draft genome of Grus japonensis, version 3.</title>
        <authorList>
            <person name="Nabeshima K."/>
            <person name="Suzuki S."/>
            <person name="Onuma M."/>
        </authorList>
    </citation>
    <scope>NUCLEOTIDE SEQUENCE [LARGE SCALE GENOMIC DNA]</scope>
    <source>
        <strain evidence="2 3">451A</strain>
    </source>
</reference>
<dbReference type="PANTHER" id="PTHR33332">
    <property type="entry name" value="REVERSE TRANSCRIPTASE DOMAIN-CONTAINING PROTEIN"/>
    <property type="match status" value="1"/>
</dbReference>
<dbReference type="SUPFAM" id="SSF56672">
    <property type="entry name" value="DNA/RNA polymerases"/>
    <property type="match status" value="1"/>
</dbReference>
<name>A0ABC9Y7N8_GRUJA</name>
<dbReference type="CDD" id="cd01650">
    <property type="entry name" value="RT_nLTR_like"/>
    <property type="match status" value="1"/>
</dbReference>